<dbReference type="InterPro" id="IPR026811">
    <property type="entry name" value="CIZ1"/>
</dbReference>
<evidence type="ECO:0000256" key="1">
    <source>
        <dbReference type="SAM" id="MobiDB-lite"/>
    </source>
</evidence>
<dbReference type="EMBL" id="AJWK01032498">
    <property type="status" value="NOT_ANNOTATED_CDS"/>
    <property type="molecule type" value="Genomic_DNA"/>
</dbReference>
<feature type="compositionally biased region" description="Acidic residues" evidence="1">
    <location>
        <begin position="232"/>
        <end position="247"/>
    </location>
</feature>
<feature type="compositionally biased region" description="Basic and acidic residues" evidence="1">
    <location>
        <begin position="48"/>
        <end position="64"/>
    </location>
</feature>
<dbReference type="PANTHER" id="PTHR15491:SF18">
    <property type="entry name" value="CIZ1 ZINC FINGER PROTEIN, ISOFORM A"/>
    <property type="match status" value="1"/>
</dbReference>
<feature type="compositionally biased region" description="Basic residues" evidence="1">
    <location>
        <begin position="1"/>
        <end position="21"/>
    </location>
</feature>
<organism evidence="2 3">
    <name type="scientific">Lutzomyia longipalpis</name>
    <name type="common">Sand fly</name>
    <dbReference type="NCBI Taxonomy" id="7200"/>
    <lineage>
        <taxon>Eukaryota</taxon>
        <taxon>Metazoa</taxon>
        <taxon>Ecdysozoa</taxon>
        <taxon>Arthropoda</taxon>
        <taxon>Hexapoda</taxon>
        <taxon>Insecta</taxon>
        <taxon>Pterygota</taxon>
        <taxon>Neoptera</taxon>
        <taxon>Endopterygota</taxon>
        <taxon>Diptera</taxon>
        <taxon>Nematocera</taxon>
        <taxon>Psychodoidea</taxon>
        <taxon>Psychodidae</taxon>
        <taxon>Lutzomyia</taxon>
        <taxon>Lutzomyia</taxon>
    </lineage>
</organism>
<feature type="region of interest" description="Disordered" evidence="1">
    <location>
        <begin position="1"/>
        <end position="66"/>
    </location>
</feature>
<sequence>MRNGRRRQQRMRVRMQFHRQKVKSEAGDGEKEAADGADAENESTASGQKEDKPKRRSSDDENLPKSRFTGKSFIKLTCIHCCSKFLTFKAYSRHLYGGAHKATMYRLSRDLKEKLASMRLKQRAEQREMEKDLTEDEINTRPHFCLLCRLSYRQEKSVHQNSDAHKSMRRFLLPYCGTCKLSFKSPIAYETHRCSLEHIKRKARVDAAKNADNSGDELDLENFMTLDSVGSVDDDPTLADANEEGASEEVAAPKRRNKCGE</sequence>
<evidence type="ECO:0000313" key="2">
    <source>
        <dbReference type="EnsemblMetazoa" id="LLOJ009379-PA"/>
    </source>
</evidence>
<keyword evidence="3" id="KW-1185">Reference proteome</keyword>
<dbReference type="PANTHER" id="PTHR15491">
    <property type="match status" value="1"/>
</dbReference>
<evidence type="ECO:0008006" key="4">
    <source>
        <dbReference type="Google" id="ProtNLM"/>
    </source>
</evidence>
<reference evidence="2" key="1">
    <citation type="submission" date="2020-05" db="UniProtKB">
        <authorList>
            <consortium name="EnsemblMetazoa"/>
        </authorList>
    </citation>
    <scope>IDENTIFICATION</scope>
    <source>
        <strain evidence="2">Jacobina</strain>
    </source>
</reference>
<evidence type="ECO:0000313" key="3">
    <source>
        <dbReference type="Proteomes" id="UP000092461"/>
    </source>
</evidence>
<protein>
    <recommendedName>
        <fullName evidence="4">C2H2-type domain-containing protein</fullName>
    </recommendedName>
</protein>
<feature type="compositionally biased region" description="Basic and acidic residues" evidence="1">
    <location>
        <begin position="22"/>
        <end position="34"/>
    </location>
</feature>
<dbReference type="VEuPathDB" id="VectorBase:LLONM1_008746"/>
<feature type="region of interest" description="Disordered" evidence="1">
    <location>
        <begin position="227"/>
        <end position="261"/>
    </location>
</feature>
<proteinExistence type="predicted"/>
<dbReference type="EnsemblMetazoa" id="LLOJ009379-RA">
    <property type="protein sequence ID" value="LLOJ009379-PA"/>
    <property type="gene ID" value="LLOJ009379"/>
</dbReference>
<accession>A0A1B0CWJ5</accession>
<dbReference type="VEuPathDB" id="VectorBase:LLOJ009379"/>
<dbReference type="Proteomes" id="UP000092461">
    <property type="component" value="Unassembled WGS sequence"/>
</dbReference>
<dbReference type="AlphaFoldDB" id="A0A1B0CWJ5"/>
<name>A0A1B0CWJ5_LUTLO</name>